<comment type="caution">
    <text evidence="1">The sequence shown here is derived from an EMBL/GenBank/DDBJ whole genome shotgun (WGS) entry which is preliminary data.</text>
</comment>
<dbReference type="Proteomes" id="UP000315423">
    <property type="component" value="Unassembled WGS sequence"/>
</dbReference>
<keyword evidence="1" id="KW-0808">Transferase</keyword>
<accession>A0AC61SBF5</accession>
<sequence length="203" mass="22495">MVKRSSIILAGGRGKRMGDQEKALLQYKGRTLIEHIIDVLDPLVEEIVVSVRDARQQSLLEPYIKDRVVVMDQFRGIGPLAGIVEGLRTVNGKYTFLTACDMPHLNACVVELLFKTAIGHDAALPVHDNKRFEPLHAVYCSGPMLAATQKAIEMNEGFILAPISELEDVVVVGMKEIQKIDAKLGTFINVNTWEDVEKMVKGL</sequence>
<reference evidence="1" key="1">
    <citation type="submission" date="2018-09" db="EMBL/GenBank/DDBJ databases">
        <title>A genomic encyclopedia of anaerobic methanotrophic archaea.</title>
        <authorList>
            <person name="Skennerton C.T."/>
            <person name="Chadwick G.L."/>
            <person name="Laso-Perez R."/>
            <person name="Leu A.O."/>
            <person name="Speth D.R."/>
            <person name="Yu H."/>
            <person name="Morgan-Lang C."/>
            <person name="Hatzenpichler R."/>
            <person name="Goudeau D."/>
            <person name="Malmstrom R."/>
            <person name="Woyke T."/>
            <person name="Hallam S."/>
            <person name="Tyson G.W."/>
            <person name="Wegener G."/>
            <person name="Boetius A."/>
            <person name="Orphan V.J."/>
        </authorList>
    </citation>
    <scope>NUCLEOTIDE SEQUENCE</scope>
    <source>
        <strain evidence="1">CONS3730D10UFb2</strain>
    </source>
</reference>
<proteinExistence type="predicted"/>
<evidence type="ECO:0000313" key="1">
    <source>
        <dbReference type="EMBL" id="TKY91986.1"/>
    </source>
</evidence>
<organism evidence="1 2">
    <name type="scientific">Candidatus Methanomarinus sp</name>
    <dbReference type="NCBI Taxonomy" id="3386244"/>
    <lineage>
        <taxon>Archaea</taxon>
        <taxon>Methanobacteriati</taxon>
        <taxon>Methanobacteriota</taxon>
        <taxon>Stenosarchaea group</taxon>
        <taxon>Methanomicrobia</taxon>
        <taxon>Methanosarcinales</taxon>
        <taxon>ANME-2 cluster</taxon>
        <taxon>Candidatus Methanocomedenaceae</taxon>
        <taxon>Candidatus Methanomarinus</taxon>
    </lineage>
</organism>
<dbReference type="EMBL" id="QYBA01000096">
    <property type="protein sequence ID" value="TKY91986.1"/>
    <property type="molecule type" value="Genomic_DNA"/>
</dbReference>
<gene>
    <name evidence="1" type="ORF">C5S46_03015</name>
</gene>
<name>A0AC61SBF5_9EURY</name>
<keyword evidence="1" id="KW-0548">Nucleotidyltransferase</keyword>
<protein>
    <submittedName>
        <fullName evidence="1">Molybdenum cofactor guanylyltransferase</fullName>
    </submittedName>
</protein>
<evidence type="ECO:0000313" key="2">
    <source>
        <dbReference type="Proteomes" id="UP000315423"/>
    </source>
</evidence>